<dbReference type="Proteomes" id="UP001610063">
    <property type="component" value="Unassembled WGS sequence"/>
</dbReference>
<comment type="caution">
    <text evidence="1">The sequence shown here is derived from an EMBL/GenBank/DDBJ whole genome shotgun (WGS) entry which is preliminary data.</text>
</comment>
<dbReference type="NCBIfam" id="TIGR00022">
    <property type="entry name" value="YhcH/YjgK/YiaL family protein"/>
    <property type="match status" value="1"/>
</dbReference>
<name>A0ABW7NE22_9BACT</name>
<dbReference type="PANTHER" id="PTHR34986">
    <property type="entry name" value="EVOLVED BETA-GALACTOSIDASE SUBUNIT BETA"/>
    <property type="match status" value="1"/>
</dbReference>
<evidence type="ECO:0000313" key="1">
    <source>
        <dbReference type="EMBL" id="MFH6985737.1"/>
    </source>
</evidence>
<protein>
    <submittedName>
        <fullName evidence="1">YhcH/YjgK/YiaL family protein</fullName>
    </submittedName>
</protein>
<evidence type="ECO:0000313" key="2">
    <source>
        <dbReference type="Proteomes" id="UP001610063"/>
    </source>
</evidence>
<dbReference type="InterPro" id="IPR004375">
    <property type="entry name" value="NanQ/TabA/YiaL"/>
</dbReference>
<dbReference type="PANTHER" id="PTHR34986:SF1">
    <property type="entry name" value="PROTEIN YIAL"/>
    <property type="match status" value="1"/>
</dbReference>
<dbReference type="RefSeq" id="WP_395419137.1">
    <property type="nucleotide sequence ID" value="NZ_JBIPKE010000020.1"/>
</dbReference>
<keyword evidence="2" id="KW-1185">Reference proteome</keyword>
<reference evidence="1 2" key="1">
    <citation type="journal article" date="2013" name="Int. J. Syst. Evol. Microbiol.">
        <title>Marinoscillum luteum sp. nov., isolated from marine sediment.</title>
        <authorList>
            <person name="Cha I.T."/>
            <person name="Park S.J."/>
            <person name="Kim S.J."/>
            <person name="Kim J.G."/>
            <person name="Jung M.Y."/>
            <person name="Shin K.S."/>
            <person name="Kwon K.K."/>
            <person name="Yang S.H."/>
            <person name="Seo Y.S."/>
            <person name="Rhee S.K."/>
        </authorList>
    </citation>
    <scope>NUCLEOTIDE SEQUENCE [LARGE SCALE GENOMIC DNA]</scope>
    <source>
        <strain evidence="1 2">KCTC 23939</strain>
    </source>
</reference>
<gene>
    <name evidence="1" type="ORF">ACHKAR_19950</name>
</gene>
<sequence length="149" mass="17142">MIIDQLANCERYYTLGERFKEGFEHLLSTDFSQVAPGKYELDGDRLKVAVQEYESKQEADCKIEAHQRYADIQFIYAGEEMMGIDTLRDQQPTVPYNSEKDVYFFGKYDYKIKVTAGMFTVFFPQDIHMPGLSLGVASNVKKVVVKVLL</sequence>
<dbReference type="InterPro" id="IPR037012">
    <property type="entry name" value="NanQ/TabA/YiaL_sf"/>
</dbReference>
<organism evidence="1 2">
    <name type="scientific">Marinoscillum luteum</name>
    <dbReference type="NCBI Taxonomy" id="861051"/>
    <lineage>
        <taxon>Bacteria</taxon>
        <taxon>Pseudomonadati</taxon>
        <taxon>Bacteroidota</taxon>
        <taxon>Cytophagia</taxon>
        <taxon>Cytophagales</taxon>
        <taxon>Reichenbachiellaceae</taxon>
        <taxon>Marinoscillum</taxon>
    </lineage>
</organism>
<dbReference type="EMBL" id="JBIPKE010000020">
    <property type="protein sequence ID" value="MFH6985737.1"/>
    <property type="molecule type" value="Genomic_DNA"/>
</dbReference>
<dbReference type="Gene3D" id="2.60.120.370">
    <property type="entry name" value="YhcH/YjgK/YiaL"/>
    <property type="match status" value="1"/>
</dbReference>
<dbReference type="SUPFAM" id="SSF51197">
    <property type="entry name" value="Clavaminate synthase-like"/>
    <property type="match status" value="1"/>
</dbReference>
<dbReference type="Pfam" id="PF04074">
    <property type="entry name" value="DUF386"/>
    <property type="match status" value="1"/>
</dbReference>
<proteinExistence type="predicted"/>
<accession>A0ABW7NE22</accession>